<dbReference type="Proteomes" id="UP000499080">
    <property type="component" value="Unassembled WGS sequence"/>
</dbReference>
<reference evidence="1 2" key="1">
    <citation type="journal article" date="2019" name="Sci. Rep.">
        <title>Orb-weaving spider Araneus ventricosus genome elucidates the spidroin gene catalogue.</title>
        <authorList>
            <person name="Kono N."/>
            <person name="Nakamura H."/>
            <person name="Ohtoshi R."/>
            <person name="Moran D.A.P."/>
            <person name="Shinohara A."/>
            <person name="Yoshida Y."/>
            <person name="Fujiwara M."/>
            <person name="Mori M."/>
            <person name="Tomita M."/>
            <person name="Arakawa K."/>
        </authorList>
    </citation>
    <scope>NUCLEOTIDE SEQUENCE [LARGE SCALE GENOMIC DNA]</scope>
</reference>
<accession>A0A4Y2FI99</accession>
<keyword evidence="2" id="KW-1185">Reference proteome</keyword>
<comment type="caution">
    <text evidence="1">The sequence shown here is derived from an EMBL/GenBank/DDBJ whole genome shotgun (WGS) entry which is preliminary data.</text>
</comment>
<protein>
    <submittedName>
        <fullName evidence="1">Uncharacterized protein</fullName>
    </submittedName>
</protein>
<name>A0A4Y2FI99_ARAVE</name>
<dbReference type="AlphaFoldDB" id="A0A4Y2FI99"/>
<gene>
    <name evidence="1" type="ORF">AVEN_107439_1</name>
</gene>
<dbReference type="EMBL" id="BGPR01000925">
    <property type="protein sequence ID" value="GBM40286.1"/>
    <property type="molecule type" value="Genomic_DNA"/>
</dbReference>
<evidence type="ECO:0000313" key="2">
    <source>
        <dbReference type="Proteomes" id="UP000499080"/>
    </source>
</evidence>
<sequence length="136" mass="15385">MPFSLFEDGCTLKAKSNLVTVVLKGLEISYGVQGSHARQRLNSHARQRLSSHARQRLNSHARQRLNSHARQRLNSHARQRLNGLVDIRGPWCERATCWSSAFVLLAVCSFLWGLLPGWVASWQLICFQCDFALVGI</sequence>
<evidence type="ECO:0000313" key="1">
    <source>
        <dbReference type="EMBL" id="GBM40286.1"/>
    </source>
</evidence>
<proteinExistence type="predicted"/>
<organism evidence="1 2">
    <name type="scientific">Araneus ventricosus</name>
    <name type="common">Orbweaver spider</name>
    <name type="synonym">Epeira ventricosa</name>
    <dbReference type="NCBI Taxonomy" id="182803"/>
    <lineage>
        <taxon>Eukaryota</taxon>
        <taxon>Metazoa</taxon>
        <taxon>Ecdysozoa</taxon>
        <taxon>Arthropoda</taxon>
        <taxon>Chelicerata</taxon>
        <taxon>Arachnida</taxon>
        <taxon>Araneae</taxon>
        <taxon>Araneomorphae</taxon>
        <taxon>Entelegynae</taxon>
        <taxon>Araneoidea</taxon>
        <taxon>Araneidae</taxon>
        <taxon>Araneus</taxon>
    </lineage>
</organism>